<feature type="domain" description="Cytochrome b5 heme-binding" evidence="14">
    <location>
        <begin position="19"/>
        <end position="76"/>
    </location>
</feature>
<comment type="subcellular location">
    <subcellularLocation>
        <location evidence="1">Endoplasmic reticulum membrane</location>
        <topology evidence="1">Single-pass membrane protein</topology>
        <orientation evidence="1">Cytoplasmic side</orientation>
    </subcellularLocation>
    <subcellularLocation>
        <location evidence="11">Microsome membrane</location>
        <topology evidence="11">Single-pass membrane protein</topology>
        <orientation evidence="11">Cytoplasmic side</orientation>
    </subcellularLocation>
</comment>
<evidence type="ECO:0000256" key="4">
    <source>
        <dbReference type="ARBA" id="ARBA00022692"/>
    </source>
</evidence>
<gene>
    <name evidence="15" type="ORF">AWRI3580_g1702</name>
</gene>
<dbReference type="SUPFAM" id="SSF55856">
    <property type="entry name" value="Cytochrome b5-like heme/steroid binding domain"/>
    <property type="match status" value="1"/>
</dbReference>
<dbReference type="InterPro" id="IPR001199">
    <property type="entry name" value="Cyt_B5-like_heme/steroid-bd"/>
</dbReference>
<keyword evidence="8" id="KW-0249">Electron transport</keyword>
<evidence type="ECO:0000313" key="15">
    <source>
        <dbReference type="EMBL" id="OEJ89152.1"/>
    </source>
</evidence>
<keyword evidence="7" id="KW-0492">Microsome</keyword>
<keyword evidence="3 13" id="KW-0349">Heme</keyword>
<comment type="caution">
    <text evidence="15">The sequence shown here is derived from an EMBL/GenBank/DDBJ whole genome shotgun (WGS) entry which is preliminary data.</text>
</comment>
<accession>A0A1E5RQH4</accession>
<dbReference type="InterPro" id="IPR050668">
    <property type="entry name" value="Cytochrome_b5"/>
</dbReference>
<dbReference type="PROSITE" id="PS50255">
    <property type="entry name" value="CYTOCHROME_B5_2"/>
    <property type="match status" value="1"/>
</dbReference>
<comment type="similarity">
    <text evidence="12 13">Belongs to the cytochrome b5 family.</text>
</comment>
<evidence type="ECO:0000256" key="2">
    <source>
        <dbReference type="ARBA" id="ARBA00022448"/>
    </source>
</evidence>
<dbReference type="PROSITE" id="PS00191">
    <property type="entry name" value="CYTOCHROME_B5_1"/>
    <property type="match status" value="1"/>
</dbReference>
<sequence length="118" mass="13220">MSAAKTYTYKEVAEANGHVIINDKVYDVSEFVNEHPGGDEIIIELFGRDVTQDFEDIGHSPDAIKTLAKLYKGDVDTTSEKVVFEQEQNTENAQPQPNFTKIAFLLVAVAVFLYYRSA</sequence>
<keyword evidence="5 13" id="KW-0479">Metal-binding</keyword>
<protein>
    <submittedName>
        <fullName evidence="15">Cytochrome b5</fullName>
    </submittedName>
</protein>
<keyword evidence="13" id="KW-1133">Transmembrane helix</keyword>
<evidence type="ECO:0000313" key="16">
    <source>
        <dbReference type="Proteomes" id="UP000095358"/>
    </source>
</evidence>
<dbReference type="Gene3D" id="3.10.120.10">
    <property type="entry name" value="Cytochrome b5-like heme/steroid binding domain"/>
    <property type="match status" value="1"/>
</dbReference>
<evidence type="ECO:0000259" key="14">
    <source>
        <dbReference type="PROSITE" id="PS50255"/>
    </source>
</evidence>
<evidence type="ECO:0000256" key="1">
    <source>
        <dbReference type="ARBA" id="ARBA00004131"/>
    </source>
</evidence>
<evidence type="ECO:0000256" key="9">
    <source>
        <dbReference type="ARBA" id="ARBA00023004"/>
    </source>
</evidence>
<evidence type="ECO:0000256" key="3">
    <source>
        <dbReference type="ARBA" id="ARBA00022617"/>
    </source>
</evidence>
<evidence type="ECO:0000256" key="6">
    <source>
        <dbReference type="ARBA" id="ARBA00022824"/>
    </source>
</evidence>
<keyword evidence="16" id="KW-1185">Reference proteome</keyword>
<dbReference type="EMBL" id="LPNN01000004">
    <property type="protein sequence ID" value="OEJ89152.1"/>
    <property type="molecule type" value="Genomic_DNA"/>
</dbReference>
<evidence type="ECO:0000256" key="13">
    <source>
        <dbReference type="RuleBase" id="RU362121"/>
    </source>
</evidence>
<keyword evidence="10 13" id="KW-0472">Membrane</keyword>
<keyword evidence="9 13" id="KW-0408">Iron</keyword>
<dbReference type="AlphaFoldDB" id="A0A1E5RQH4"/>
<dbReference type="PRINTS" id="PR00363">
    <property type="entry name" value="CYTOCHROMEB5"/>
</dbReference>
<keyword evidence="2" id="KW-0813">Transport</keyword>
<evidence type="ECO:0000256" key="12">
    <source>
        <dbReference type="ARBA" id="ARBA00038168"/>
    </source>
</evidence>
<dbReference type="VEuPathDB" id="FungiDB:AWRI3580_g1702"/>
<evidence type="ECO:0000256" key="7">
    <source>
        <dbReference type="ARBA" id="ARBA00022848"/>
    </source>
</evidence>
<dbReference type="PANTHER" id="PTHR19359:SF150">
    <property type="entry name" value="CYTOCHROME B5"/>
    <property type="match status" value="1"/>
</dbReference>
<reference evidence="16" key="1">
    <citation type="journal article" date="2016" name="Genome Announc.">
        <title>Genome sequences of three species of Hanseniaspora isolated from spontaneous wine fermentations.</title>
        <authorList>
            <person name="Sternes P.R."/>
            <person name="Lee D."/>
            <person name="Kutyna D.R."/>
            <person name="Borneman A.R."/>
        </authorList>
    </citation>
    <scope>NUCLEOTIDE SEQUENCE [LARGE SCALE GENOMIC DNA]</scope>
    <source>
        <strain evidence="16">AWRI3580</strain>
    </source>
</reference>
<feature type="transmembrane region" description="Helical" evidence="13">
    <location>
        <begin position="98"/>
        <end position="115"/>
    </location>
</feature>
<dbReference type="GO" id="GO:0005789">
    <property type="term" value="C:endoplasmic reticulum membrane"/>
    <property type="evidence" value="ECO:0007669"/>
    <property type="project" value="UniProtKB-SubCell"/>
</dbReference>
<dbReference type="STRING" id="29833.A0A1E5RQH4"/>
<dbReference type="Proteomes" id="UP000095358">
    <property type="component" value="Unassembled WGS sequence"/>
</dbReference>
<name>A0A1E5RQH4_HANUV</name>
<dbReference type="GO" id="GO:0016126">
    <property type="term" value="P:sterol biosynthetic process"/>
    <property type="evidence" value="ECO:0007669"/>
    <property type="project" value="TreeGrafter"/>
</dbReference>
<dbReference type="OrthoDB" id="260519at2759"/>
<keyword evidence="4 13" id="KW-0812">Transmembrane</keyword>
<dbReference type="SMART" id="SM01117">
    <property type="entry name" value="Cyt-b5"/>
    <property type="match status" value="1"/>
</dbReference>
<dbReference type="InterPro" id="IPR036400">
    <property type="entry name" value="Cyt_B5-like_heme/steroid_sf"/>
</dbReference>
<organism evidence="15 16">
    <name type="scientific">Hanseniaspora uvarum</name>
    <name type="common">Yeast</name>
    <name type="synonym">Kloeckera apiculata</name>
    <dbReference type="NCBI Taxonomy" id="29833"/>
    <lineage>
        <taxon>Eukaryota</taxon>
        <taxon>Fungi</taxon>
        <taxon>Dikarya</taxon>
        <taxon>Ascomycota</taxon>
        <taxon>Saccharomycotina</taxon>
        <taxon>Saccharomycetes</taxon>
        <taxon>Saccharomycodales</taxon>
        <taxon>Saccharomycodaceae</taxon>
        <taxon>Hanseniaspora</taxon>
    </lineage>
</organism>
<dbReference type="Pfam" id="PF00173">
    <property type="entry name" value="Cyt-b5"/>
    <property type="match status" value="1"/>
</dbReference>
<dbReference type="PANTHER" id="PTHR19359">
    <property type="entry name" value="CYTOCHROME B5"/>
    <property type="match status" value="1"/>
</dbReference>
<dbReference type="GO" id="GO:0046872">
    <property type="term" value="F:metal ion binding"/>
    <property type="evidence" value="ECO:0007669"/>
    <property type="project" value="UniProtKB-UniRule"/>
</dbReference>
<keyword evidence="6" id="KW-0256">Endoplasmic reticulum</keyword>
<evidence type="ECO:0000256" key="8">
    <source>
        <dbReference type="ARBA" id="ARBA00022982"/>
    </source>
</evidence>
<evidence type="ECO:0000256" key="5">
    <source>
        <dbReference type="ARBA" id="ARBA00022723"/>
    </source>
</evidence>
<dbReference type="InterPro" id="IPR018506">
    <property type="entry name" value="Cyt_B5_heme-BS"/>
</dbReference>
<evidence type="ECO:0000256" key="11">
    <source>
        <dbReference type="ARBA" id="ARBA00037877"/>
    </source>
</evidence>
<evidence type="ECO:0000256" key="10">
    <source>
        <dbReference type="ARBA" id="ARBA00023136"/>
    </source>
</evidence>
<dbReference type="GO" id="GO:0020037">
    <property type="term" value="F:heme binding"/>
    <property type="evidence" value="ECO:0007669"/>
    <property type="project" value="UniProtKB-UniRule"/>
</dbReference>
<proteinExistence type="inferred from homology"/>